<gene>
    <name evidence="1" type="ORF">RPERSI_LOCUS7038</name>
</gene>
<protein>
    <submittedName>
        <fullName evidence="1">20040_t:CDS:1</fullName>
    </submittedName>
</protein>
<organism evidence="1 2">
    <name type="scientific">Racocetra persica</name>
    <dbReference type="NCBI Taxonomy" id="160502"/>
    <lineage>
        <taxon>Eukaryota</taxon>
        <taxon>Fungi</taxon>
        <taxon>Fungi incertae sedis</taxon>
        <taxon>Mucoromycota</taxon>
        <taxon>Glomeromycotina</taxon>
        <taxon>Glomeromycetes</taxon>
        <taxon>Diversisporales</taxon>
        <taxon>Gigasporaceae</taxon>
        <taxon>Racocetra</taxon>
    </lineage>
</organism>
<comment type="caution">
    <text evidence="1">The sequence shown here is derived from an EMBL/GenBank/DDBJ whole genome shotgun (WGS) entry which is preliminary data.</text>
</comment>
<reference evidence="1" key="1">
    <citation type="submission" date="2021-06" db="EMBL/GenBank/DDBJ databases">
        <authorList>
            <person name="Kallberg Y."/>
            <person name="Tangrot J."/>
            <person name="Rosling A."/>
        </authorList>
    </citation>
    <scope>NUCLEOTIDE SEQUENCE</scope>
    <source>
        <strain evidence="1">MA461A</strain>
    </source>
</reference>
<accession>A0ACA9N5C1</accession>
<name>A0ACA9N5C1_9GLOM</name>
<evidence type="ECO:0000313" key="2">
    <source>
        <dbReference type="Proteomes" id="UP000789920"/>
    </source>
</evidence>
<keyword evidence="2" id="KW-1185">Reference proteome</keyword>
<evidence type="ECO:0000313" key="1">
    <source>
        <dbReference type="EMBL" id="CAG8629322.1"/>
    </source>
</evidence>
<dbReference type="Proteomes" id="UP000789920">
    <property type="component" value="Unassembled WGS sequence"/>
</dbReference>
<dbReference type="EMBL" id="CAJVQC010011621">
    <property type="protein sequence ID" value="CAG8629322.1"/>
    <property type="molecule type" value="Genomic_DNA"/>
</dbReference>
<proteinExistence type="predicted"/>
<sequence>MTTFQDNTQDQISTSNDVSEQETVETKPKFTPEEIEKLVELANSYKITGNEYFAKMKYDEAIVQYEKALDTCPDERKDERAIYWGNLGACYFKLEKYKDAVKSCTKAVEDSPTYTKALLRRAQSNEKLNTFSSLTSALEDYKTLQSTSSHYSTLNSQTRKQVNTSIQRLPPQISILQEKEKNEMIDKLKDIGDKFLGNFGLSTKNFKMMQDPNSGGYSVQFVNNAEKSNDQRDEGNIVNEDSSLYFHCLYTFKIAQGNKIYLFEEVTKTHTTSLYFPFTLSEEELQINIEIFWSTISFCENTKW</sequence>
<feature type="non-terminal residue" evidence="1">
    <location>
        <position position="304"/>
    </location>
</feature>